<dbReference type="OrthoDB" id="9765809at2"/>
<organism evidence="1 2">
    <name type="scientific">Saccharothrix saharensis</name>
    <dbReference type="NCBI Taxonomy" id="571190"/>
    <lineage>
        <taxon>Bacteria</taxon>
        <taxon>Bacillati</taxon>
        <taxon>Actinomycetota</taxon>
        <taxon>Actinomycetes</taxon>
        <taxon>Pseudonocardiales</taxon>
        <taxon>Pseudonocardiaceae</taxon>
        <taxon>Saccharothrix</taxon>
    </lineage>
</organism>
<evidence type="ECO:0000313" key="2">
    <source>
        <dbReference type="Proteomes" id="UP000316628"/>
    </source>
</evidence>
<evidence type="ECO:0000313" key="1">
    <source>
        <dbReference type="EMBL" id="TQM84033.1"/>
    </source>
</evidence>
<dbReference type="EMBL" id="VFPP01000001">
    <property type="protein sequence ID" value="TQM84033.1"/>
    <property type="molecule type" value="Genomic_DNA"/>
</dbReference>
<keyword evidence="2" id="KW-1185">Reference proteome</keyword>
<sequence>MHDVAAWLHGDAHATEHGRTPAVRDAWDLPMAWLDDRTAALQPIGGLDRPAVPGVEVHDVAEGRRVTAFAGPAGRMWGHAGLLYVAAAAGLEIWDPTAGARTGVVEGFAPHAHNPRTGRFAELADGGLRTWTPSP</sequence>
<dbReference type="RefSeq" id="WP_141982195.1">
    <property type="nucleotide sequence ID" value="NZ_VFPP01000001.1"/>
</dbReference>
<dbReference type="AlphaFoldDB" id="A0A543JMJ8"/>
<reference evidence="1 2" key="1">
    <citation type="submission" date="2019-06" db="EMBL/GenBank/DDBJ databases">
        <title>Sequencing the genomes of 1000 actinobacteria strains.</title>
        <authorList>
            <person name="Klenk H.-P."/>
        </authorList>
    </citation>
    <scope>NUCLEOTIDE SEQUENCE [LARGE SCALE GENOMIC DNA]</scope>
    <source>
        <strain evidence="1 2">DSM 45456</strain>
    </source>
</reference>
<accession>A0A543JMJ8</accession>
<comment type="caution">
    <text evidence="1">The sequence shown here is derived from an EMBL/GenBank/DDBJ whole genome shotgun (WGS) entry which is preliminary data.</text>
</comment>
<name>A0A543JMJ8_9PSEU</name>
<proteinExistence type="predicted"/>
<dbReference type="Proteomes" id="UP000316628">
    <property type="component" value="Unassembled WGS sequence"/>
</dbReference>
<protein>
    <submittedName>
        <fullName evidence="1">Uncharacterized protein</fullName>
    </submittedName>
</protein>
<gene>
    <name evidence="1" type="ORF">FHX81_6471</name>
</gene>